<dbReference type="EMBL" id="MF663786">
    <property type="protein sequence ID" value="ATI15680.1"/>
    <property type="molecule type" value="Genomic_DNA"/>
</dbReference>
<name>A0A291L9Y3_9CAUD</name>
<evidence type="ECO:0000313" key="2">
    <source>
        <dbReference type="Proteomes" id="UP000228765"/>
    </source>
</evidence>
<dbReference type="Proteomes" id="UP000228765">
    <property type="component" value="Segment"/>
</dbReference>
<dbReference type="KEGG" id="vg:54982936"/>
<proteinExistence type="predicted"/>
<dbReference type="RefSeq" id="YP_009792728.1">
    <property type="nucleotide sequence ID" value="NC_047861.1"/>
</dbReference>
<evidence type="ECO:0000313" key="1">
    <source>
        <dbReference type="EMBL" id="ATI15680.1"/>
    </source>
</evidence>
<sequence length="100" mass="10903">MDHTNDRIASLERRVYQLEGLLRDALDELRRLHRWTRLPTTPVPRPEFPTIPAQPAAPGPAYAENQCSACGLKLGGVMMYSCPRANCPTGLGGVQCGGGR</sequence>
<accession>A0A291L9Y3</accession>
<dbReference type="GeneID" id="54982936"/>
<reference evidence="1 2" key="1">
    <citation type="submission" date="2017-08" db="EMBL/GenBank/DDBJ databases">
        <title>Complete genome sequence of a novel bacteriophage infecting Bordetella bronchiseptica.</title>
        <authorList>
            <person name="Chen Y."/>
            <person name="Song J."/>
            <person name="Wu B."/>
        </authorList>
    </citation>
    <scope>NUCLEOTIDE SEQUENCE [LARGE SCALE GENOMIC DNA]</scope>
</reference>
<protein>
    <submittedName>
        <fullName evidence="1">Uncharacterized protein</fullName>
    </submittedName>
</protein>
<organism evidence="1 2">
    <name type="scientific">Bordetella phage vB_BbrM_PHB04</name>
    <dbReference type="NCBI Taxonomy" id="2029657"/>
    <lineage>
        <taxon>Viruses</taxon>
        <taxon>Duplodnaviria</taxon>
        <taxon>Heunggongvirae</taxon>
        <taxon>Uroviricota</taxon>
        <taxon>Caudoviricetes</taxon>
        <taxon>Phabquatrovirus</taxon>
        <taxon>Phabquatrovirus PHB04</taxon>
    </lineage>
</organism>
<keyword evidence="2" id="KW-1185">Reference proteome</keyword>